<dbReference type="RefSeq" id="WP_158292526.1">
    <property type="nucleotide sequence ID" value="NZ_RHPJ01000001.1"/>
</dbReference>
<proteinExistence type="predicted"/>
<keyword evidence="3" id="KW-1185">Reference proteome</keyword>
<evidence type="ECO:0000313" key="2">
    <source>
        <dbReference type="EMBL" id="TGO05877.1"/>
    </source>
</evidence>
<name>A0A4Z1E8I3_9MICO</name>
<evidence type="ECO:0000256" key="1">
    <source>
        <dbReference type="SAM" id="MobiDB-lite"/>
    </source>
</evidence>
<dbReference type="InterPro" id="IPR035172">
    <property type="entry name" value="DUF5302"/>
</dbReference>
<feature type="compositionally biased region" description="Polar residues" evidence="1">
    <location>
        <begin position="1"/>
        <end position="13"/>
    </location>
</feature>
<reference evidence="2 3" key="1">
    <citation type="submission" date="2018-11" db="EMBL/GenBank/DDBJ databases">
        <title>Complete genome sequencing of the Actinobacteria Serinibacter sp. K3-2.</title>
        <authorList>
            <person name="Rakitin A.L."/>
            <person name="Beletsky A.V."/>
            <person name="Mardanov A.V."/>
            <person name="Ravin N.V."/>
            <person name="Gromova A.S."/>
            <person name="Filippova S.N."/>
            <person name="Gal'Chenko V.F."/>
        </authorList>
    </citation>
    <scope>NUCLEOTIDE SEQUENCE [LARGE SCALE GENOMIC DNA]</scope>
    <source>
        <strain evidence="2 3">K3-2</strain>
    </source>
</reference>
<feature type="region of interest" description="Disordered" evidence="1">
    <location>
        <begin position="1"/>
        <end position="83"/>
    </location>
</feature>
<dbReference type="AlphaFoldDB" id="A0A4Z1E8I3"/>
<feature type="compositionally biased region" description="Basic residues" evidence="1">
    <location>
        <begin position="74"/>
        <end position="83"/>
    </location>
</feature>
<dbReference type="Proteomes" id="UP000297318">
    <property type="component" value="Unassembled WGS sequence"/>
</dbReference>
<evidence type="ECO:0000313" key="3">
    <source>
        <dbReference type="Proteomes" id="UP000297318"/>
    </source>
</evidence>
<dbReference type="Pfam" id="PF17227">
    <property type="entry name" value="DUF5302"/>
    <property type="match status" value="1"/>
</dbReference>
<dbReference type="OrthoDB" id="4319558at2"/>
<protein>
    <recommendedName>
        <fullName evidence="4">DUF5302 domain-containing protein</fullName>
    </recommendedName>
</protein>
<evidence type="ECO:0008006" key="4">
    <source>
        <dbReference type="Google" id="ProtNLM"/>
    </source>
</evidence>
<dbReference type="EMBL" id="RHPJ01000001">
    <property type="protein sequence ID" value="TGO05877.1"/>
    <property type="molecule type" value="Genomic_DNA"/>
</dbReference>
<sequence>MTAQQDEPQNEVSENVVRQDETPESDAGVQAPSQDTKERFRAALEAKRAGQQGRGAGAQDRDSLAGHAKDGAHGHKVFRRKSG</sequence>
<comment type="caution">
    <text evidence="2">The sequence shown here is derived from an EMBL/GenBank/DDBJ whole genome shotgun (WGS) entry which is preliminary data.</text>
</comment>
<feature type="compositionally biased region" description="Basic and acidic residues" evidence="1">
    <location>
        <begin position="35"/>
        <end position="48"/>
    </location>
</feature>
<gene>
    <name evidence="2" type="ORF">SERN_0069</name>
</gene>
<feature type="compositionally biased region" description="Basic and acidic residues" evidence="1">
    <location>
        <begin position="59"/>
        <end position="73"/>
    </location>
</feature>
<organism evidence="2 3">
    <name type="scientific">Serinibacter arcticus</name>
    <dbReference type="NCBI Taxonomy" id="1655435"/>
    <lineage>
        <taxon>Bacteria</taxon>
        <taxon>Bacillati</taxon>
        <taxon>Actinomycetota</taxon>
        <taxon>Actinomycetes</taxon>
        <taxon>Micrococcales</taxon>
        <taxon>Beutenbergiaceae</taxon>
        <taxon>Serinibacter</taxon>
    </lineage>
</organism>
<accession>A0A4Z1E8I3</accession>